<evidence type="ECO:0000313" key="2">
    <source>
        <dbReference type="WBParaSite" id="SVE_2007900.1"/>
    </source>
</evidence>
<dbReference type="WBParaSite" id="SVE_2007900.1">
    <property type="protein sequence ID" value="SVE_2007900.1"/>
    <property type="gene ID" value="SVE_2007900"/>
</dbReference>
<accession>A0A0K0G5Q7</accession>
<dbReference type="AlphaFoldDB" id="A0A0K0G5Q7"/>
<proteinExistence type="predicted"/>
<protein>
    <submittedName>
        <fullName evidence="2">Uncharacterized protein</fullName>
    </submittedName>
</protein>
<name>A0A0K0G5Q7_STRVS</name>
<organism evidence="1 2">
    <name type="scientific">Strongyloides venezuelensis</name>
    <name type="common">Threadworm</name>
    <dbReference type="NCBI Taxonomy" id="75913"/>
    <lineage>
        <taxon>Eukaryota</taxon>
        <taxon>Metazoa</taxon>
        <taxon>Ecdysozoa</taxon>
        <taxon>Nematoda</taxon>
        <taxon>Chromadorea</taxon>
        <taxon>Rhabditida</taxon>
        <taxon>Tylenchina</taxon>
        <taxon>Panagrolaimomorpha</taxon>
        <taxon>Strongyloidoidea</taxon>
        <taxon>Strongyloididae</taxon>
        <taxon>Strongyloides</taxon>
    </lineage>
</organism>
<keyword evidence="1" id="KW-1185">Reference proteome</keyword>
<reference evidence="1" key="1">
    <citation type="submission" date="2014-07" db="EMBL/GenBank/DDBJ databases">
        <authorList>
            <person name="Martin A.A"/>
            <person name="De Silva N."/>
        </authorList>
    </citation>
    <scope>NUCLEOTIDE SEQUENCE</scope>
</reference>
<reference evidence="2" key="2">
    <citation type="submission" date="2015-08" db="UniProtKB">
        <authorList>
            <consortium name="WormBaseParasite"/>
        </authorList>
    </citation>
    <scope>IDENTIFICATION</scope>
</reference>
<dbReference type="Proteomes" id="UP000035680">
    <property type="component" value="Unassembled WGS sequence"/>
</dbReference>
<evidence type="ECO:0000313" key="1">
    <source>
        <dbReference type="Proteomes" id="UP000035680"/>
    </source>
</evidence>
<sequence length="145" mass="16646">MINFNKSFKIEEPIELKFICLIRDKTDFKLQLMACDTINVGRFTKETGKCYQQPGLRTKKLPTPPGGLEPPTFRLTAERANRLRHGGWRGSDNYSILKKNLYSERPDTISQSILLEFKDILKKSNCLESCANIIQLKCGEDVYTL</sequence>